<dbReference type="RefSeq" id="WP_378241477.1">
    <property type="nucleotide sequence ID" value="NZ_JBHRWK010000038.1"/>
</dbReference>
<proteinExistence type="predicted"/>
<keyword evidence="1" id="KW-0812">Transmembrane</keyword>
<comment type="caution">
    <text evidence="3">The sequence shown here is derived from an EMBL/GenBank/DDBJ whole genome shotgun (WGS) entry which is preliminary data.</text>
</comment>
<gene>
    <name evidence="3" type="ORF">ACFOSH_25010</name>
</gene>
<name>A0ABV7P0U3_9PSEU</name>
<feature type="transmembrane region" description="Helical" evidence="1">
    <location>
        <begin position="54"/>
        <end position="77"/>
    </location>
</feature>
<protein>
    <submittedName>
        <fullName evidence="3">ASCH domain-containing protein</fullName>
    </submittedName>
</protein>
<dbReference type="EMBL" id="JBHRWK010000038">
    <property type="protein sequence ID" value="MFC3452709.1"/>
    <property type="molecule type" value="Genomic_DNA"/>
</dbReference>
<accession>A0ABV7P0U3</accession>
<keyword evidence="4" id="KW-1185">Reference proteome</keyword>
<dbReference type="Proteomes" id="UP001595645">
    <property type="component" value="Unassembled WGS sequence"/>
</dbReference>
<sequence length="184" mass="19834">MSERRTTRTTATGDAGPRPLVLSLRPRFAEAILDGSKTIELRRTRLQAPTGTSLVLYAASPVMAVVGVATLAGVETASPNRIWQRHRLAVTLDRTEFDIYFANLRPSHDACRDRLQASSELSVPDRSRPSRAAACGLKQVIVSALPGDHCAAAAPPAAICRQSAQQCVNVRSQEFFDRLAPGNG</sequence>
<dbReference type="SUPFAM" id="SSF88697">
    <property type="entry name" value="PUA domain-like"/>
    <property type="match status" value="1"/>
</dbReference>
<dbReference type="Gene3D" id="2.30.130.30">
    <property type="entry name" value="Hypothetical protein"/>
    <property type="match status" value="1"/>
</dbReference>
<dbReference type="InterPro" id="IPR015947">
    <property type="entry name" value="PUA-like_sf"/>
</dbReference>
<evidence type="ECO:0000259" key="2">
    <source>
        <dbReference type="Pfam" id="PF04266"/>
    </source>
</evidence>
<keyword evidence="1" id="KW-0472">Membrane</keyword>
<evidence type="ECO:0000313" key="4">
    <source>
        <dbReference type="Proteomes" id="UP001595645"/>
    </source>
</evidence>
<dbReference type="InterPro" id="IPR007374">
    <property type="entry name" value="ASCH_domain"/>
</dbReference>
<organism evidence="3 4">
    <name type="scientific">Amycolatopsis speibonae</name>
    <dbReference type="NCBI Taxonomy" id="1450224"/>
    <lineage>
        <taxon>Bacteria</taxon>
        <taxon>Bacillati</taxon>
        <taxon>Actinomycetota</taxon>
        <taxon>Actinomycetes</taxon>
        <taxon>Pseudonocardiales</taxon>
        <taxon>Pseudonocardiaceae</taxon>
        <taxon>Amycolatopsis</taxon>
    </lineage>
</organism>
<dbReference type="Pfam" id="PF04266">
    <property type="entry name" value="ASCH"/>
    <property type="match status" value="1"/>
</dbReference>
<reference evidence="4" key="1">
    <citation type="journal article" date="2019" name="Int. J. Syst. Evol. Microbiol.">
        <title>The Global Catalogue of Microorganisms (GCM) 10K type strain sequencing project: providing services to taxonomists for standard genome sequencing and annotation.</title>
        <authorList>
            <consortium name="The Broad Institute Genomics Platform"/>
            <consortium name="The Broad Institute Genome Sequencing Center for Infectious Disease"/>
            <person name="Wu L."/>
            <person name="Ma J."/>
        </authorList>
    </citation>
    <scope>NUCLEOTIDE SEQUENCE [LARGE SCALE GENOMIC DNA]</scope>
    <source>
        <strain evidence="4">CGMCC 4.7676</strain>
    </source>
</reference>
<keyword evidence="1" id="KW-1133">Transmembrane helix</keyword>
<feature type="domain" description="ASCH" evidence="2">
    <location>
        <begin position="22"/>
        <end position="86"/>
    </location>
</feature>
<evidence type="ECO:0000256" key="1">
    <source>
        <dbReference type="SAM" id="Phobius"/>
    </source>
</evidence>
<evidence type="ECO:0000313" key="3">
    <source>
        <dbReference type="EMBL" id="MFC3452709.1"/>
    </source>
</evidence>